<organism evidence="3 4">
    <name type="scientific">Agathobaculum faecis</name>
    <dbReference type="NCBI Taxonomy" id="2763013"/>
    <lineage>
        <taxon>Bacteria</taxon>
        <taxon>Bacillati</taxon>
        <taxon>Bacillota</taxon>
        <taxon>Clostridia</taxon>
        <taxon>Eubacteriales</taxon>
        <taxon>Butyricicoccaceae</taxon>
        <taxon>Agathobaculum</taxon>
    </lineage>
</organism>
<feature type="transmembrane region" description="Helical" evidence="2">
    <location>
        <begin position="16"/>
        <end position="37"/>
    </location>
</feature>
<dbReference type="Proteomes" id="UP000606499">
    <property type="component" value="Unassembled WGS sequence"/>
</dbReference>
<name>A0A923LTN1_9FIRM</name>
<sequence>MNQTRRPHAKQPNYRLLLCIGLLVCLVLDILFFVLFLSQCSRAGGLEDEVKKLTEANQALTSQNTMLQQQSDAALTTAVAALPDPTTAQTTNLPDLIPQLTDAVYVVRTTGEGYQYLKIAEGAVLDKLNAYRDDASGYTAAEGDAPTCSYWVLFSDRVIGLTDGGNGFVSTDRTATGSATTVPSGFYDFVVSLFA</sequence>
<keyword evidence="2" id="KW-1133">Transmembrane helix</keyword>
<accession>A0A923LTN1</accession>
<proteinExistence type="predicted"/>
<keyword evidence="2" id="KW-0472">Membrane</keyword>
<comment type="caution">
    <text evidence="3">The sequence shown here is derived from an EMBL/GenBank/DDBJ whole genome shotgun (WGS) entry which is preliminary data.</text>
</comment>
<keyword evidence="1" id="KW-0175">Coiled coil</keyword>
<keyword evidence="4" id="KW-1185">Reference proteome</keyword>
<gene>
    <name evidence="3" type="ORF">H8S45_03100</name>
</gene>
<feature type="coiled-coil region" evidence="1">
    <location>
        <begin position="43"/>
        <end position="70"/>
    </location>
</feature>
<protein>
    <submittedName>
        <fullName evidence="3">Uncharacterized protein</fullName>
    </submittedName>
</protein>
<evidence type="ECO:0000313" key="4">
    <source>
        <dbReference type="Proteomes" id="UP000606499"/>
    </source>
</evidence>
<evidence type="ECO:0000313" key="3">
    <source>
        <dbReference type="EMBL" id="MBC5724458.1"/>
    </source>
</evidence>
<dbReference type="EMBL" id="JACOPL010000002">
    <property type="protein sequence ID" value="MBC5724458.1"/>
    <property type="molecule type" value="Genomic_DNA"/>
</dbReference>
<evidence type="ECO:0000256" key="2">
    <source>
        <dbReference type="SAM" id="Phobius"/>
    </source>
</evidence>
<dbReference type="RefSeq" id="WP_054327422.1">
    <property type="nucleotide sequence ID" value="NZ_JACOPL010000002.1"/>
</dbReference>
<evidence type="ECO:0000256" key="1">
    <source>
        <dbReference type="SAM" id="Coils"/>
    </source>
</evidence>
<dbReference type="AlphaFoldDB" id="A0A923LTN1"/>
<keyword evidence="2" id="KW-0812">Transmembrane</keyword>
<reference evidence="3" key="1">
    <citation type="submission" date="2020-08" db="EMBL/GenBank/DDBJ databases">
        <title>Genome public.</title>
        <authorList>
            <person name="Liu C."/>
            <person name="Sun Q."/>
        </authorList>
    </citation>
    <scope>NUCLEOTIDE SEQUENCE</scope>
    <source>
        <strain evidence="3">NSJ-28</strain>
    </source>
</reference>